<keyword evidence="3" id="KW-1185">Reference proteome</keyword>
<dbReference type="Proteomes" id="UP000785200">
    <property type="component" value="Unassembled WGS sequence"/>
</dbReference>
<evidence type="ECO:0000313" key="2">
    <source>
        <dbReference type="EMBL" id="KAG0649604.1"/>
    </source>
</evidence>
<feature type="region of interest" description="Disordered" evidence="1">
    <location>
        <begin position="1"/>
        <end position="20"/>
    </location>
</feature>
<dbReference type="EMBL" id="VNKQ01000007">
    <property type="protein sequence ID" value="KAG0649604.1"/>
    <property type="molecule type" value="Genomic_DNA"/>
</dbReference>
<comment type="caution">
    <text evidence="2">The sequence shown here is derived from an EMBL/GenBank/DDBJ whole genome shotgun (WGS) entry which is preliminary data.</text>
</comment>
<gene>
    <name evidence="2" type="ORF">D0Z07_4022</name>
</gene>
<dbReference type="AlphaFoldDB" id="A0A9P7AY46"/>
<reference evidence="2" key="1">
    <citation type="submission" date="2019-07" db="EMBL/GenBank/DDBJ databases">
        <title>Hyphodiscus hymeniophilus genome sequencing and assembly.</title>
        <authorList>
            <person name="Kramer G."/>
            <person name="Nodwell J."/>
        </authorList>
    </citation>
    <scope>NUCLEOTIDE SEQUENCE</scope>
    <source>
        <strain evidence="2">ATCC 34498</strain>
    </source>
</reference>
<dbReference type="OrthoDB" id="5420711at2759"/>
<proteinExistence type="predicted"/>
<protein>
    <submittedName>
        <fullName evidence="2">Uncharacterized protein</fullName>
    </submittedName>
</protein>
<sequence>MPSAVISATERFEGEREEGKGEGGVIFRVALEDPAEQMDGIMDVDQEPHFSPVTPSRVPTSTSNITTSSTSFPFLSLPLELRLKIYALLLPARHHIIVTQLPHNGYFYNTATIPAYSAQSFYPLGTKAPSQGTRLGPNLTTYRVLSSNSHRSYPSTSIYPAIIGVSKQTKQEAEGVLYGNVDTIWDFGIHLNACRAFWGDRGREARGLCRAVRVDWEIPVLENDTLIGEKWAVFCEWLKEEMTGLRSLDLTIWSDSGSVVGFPTATPAIHLASTADEADWQTLEALPEKKREEEAKWREWAWIHELLQMDALRTAKITYWGFESPGDGGRGEGHFDSWLAGRMVGDRFVRDRMIRDGVVVEGVVVLHGKGS</sequence>
<feature type="compositionally biased region" description="Basic and acidic residues" evidence="1">
    <location>
        <begin position="10"/>
        <end position="20"/>
    </location>
</feature>
<evidence type="ECO:0000313" key="3">
    <source>
        <dbReference type="Proteomes" id="UP000785200"/>
    </source>
</evidence>
<evidence type="ECO:0000256" key="1">
    <source>
        <dbReference type="SAM" id="MobiDB-lite"/>
    </source>
</evidence>
<organism evidence="2 3">
    <name type="scientific">Hyphodiscus hymeniophilus</name>
    <dbReference type="NCBI Taxonomy" id="353542"/>
    <lineage>
        <taxon>Eukaryota</taxon>
        <taxon>Fungi</taxon>
        <taxon>Dikarya</taxon>
        <taxon>Ascomycota</taxon>
        <taxon>Pezizomycotina</taxon>
        <taxon>Leotiomycetes</taxon>
        <taxon>Helotiales</taxon>
        <taxon>Hyphodiscaceae</taxon>
        <taxon>Hyphodiscus</taxon>
    </lineage>
</organism>
<dbReference type="PANTHER" id="PTHR42085">
    <property type="entry name" value="F-BOX DOMAIN-CONTAINING PROTEIN"/>
    <property type="match status" value="1"/>
</dbReference>
<accession>A0A9P7AY46</accession>
<dbReference type="InterPro" id="IPR038883">
    <property type="entry name" value="AN11006-like"/>
</dbReference>
<name>A0A9P7AY46_9HELO</name>
<dbReference type="PANTHER" id="PTHR42085:SF2">
    <property type="entry name" value="F-BOX DOMAIN-CONTAINING PROTEIN"/>
    <property type="match status" value="1"/>
</dbReference>